<evidence type="ECO:0000256" key="1">
    <source>
        <dbReference type="SAM" id="Phobius"/>
    </source>
</evidence>
<name>A0A0E9S700_ANGAN</name>
<accession>A0A0E9S700</accession>
<sequence>MAKNVAIDFTLCGPCQKGLFKGASNKIAVLLNLSANSYSSFLGIVAGLWTGVWLS</sequence>
<protein>
    <submittedName>
        <fullName evidence="2">Uncharacterized protein</fullName>
    </submittedName>
</protein>
<dbReference type="AlphaFoldDB" id="A0A0E9S700"/>
<keyword evidence="1" id="KW-1133">Transmembrane helix</keyword>
<feature type="transmembrane region" description="Helical" evidence="1">
    <location>
        <begin position="27"/>
        <end position="49"/>
    </location>
</feature>
<evidence type="ECO:0000313" key="2">
    <source>
        <dbReference type="EMBL" id="JAH36982.1"/>
    </source>
</evidence>
<reference evidence="2" key="2">
    <citation type="journal article" date="2015" name="Fish Shellfish Immunol.">
        <title>Early steps in the European eel (Anguilla anguilla)-Vibrio vulnificus interaction in the gills: Role of the RtxA13 toxin.</title>
        <authorList>
            <person name="Callol A."/>
            <person name="Pajuelo D."/>
            <person name="Ebbesson L."/>
            <person name="Teles M."/>
            <person name="MacKenzie S."/>
            <person name="Amaro C."/>
        </authorList>
    </citation>
    <scope>NUCLEOTIDE SEQUENCE</scope>
</reference>
<keyword evidence="1" id="KW-0472">Membrane</keyword>
<reference evidence="2" key="1">
    <citation type="submission" date="2014-11" db="EMBL/GenBank/DDBJ databases">
        <authorList>
            <person name="Amaro Gonzalez C."/>
        </authorList>
    </citation>
    <scope>NUCLEOTIDE SEQUENCE</scope>
</reference>
<proteinExistence type="predicted"/>
<dbReference type="EMBL" id="GBXM01071595">
    <property type="protein sequence ID" value="JAH36982.1"/>
    <property type="molecule type" value="Transcribed_RNA"/>
</dbReference>
<keyword evidence="1" id="KW-0812">Transmembrane</keyword>
<organism evidence="2">
    <name type="scientific">Anguilla anguilla</name>
    <name type="common">European freshwater eel</name>
    <name type="synonym">Muraena anguilla</name>
    <dbReference type="NCBI Taxonomy" id="7936"/>
    <lineage>
        <taxon>Eukaryota</taxon>
        <taxon>Metazoa</taxon>
        <taxon>Chordata</taxon>
        <taxon>Craniata</taxon>
        <taxon>Vertebrata</taxon>
        <taxon>Euteleostomi</taxon>
        <taxon>Actinopterygii</taxon>
        <taxon>Neopterygii</taxon>
        <taxon>Teleostei</taxon>
        <taxon>Anguilliformes</taxon>
        <taxon>Anguillidae</taxon>
        <taxon>Anguilla</taxon>
    </lineage>
</organism>